<dbReference type="GO" id="GO:0016747">
    <property type="term" value="F:acyltransferase activity, transferring groups other than amino-acyl groups"/>
    <property type="evidence" value="ECO:0007669"/>
    <property type="project" value="InterPro"/>
</dbReference>
<dbReference type="EMBL" id="JAAQPF010000265">
    <property type="protein sequence ID" value="KAF5708671.1"/>
    <property type="molecule type" value="Genomic_DNA"/>
</dbReference>
<evidence type="ECO:0000256" key="1">
    <source>
        <dbReference type="SAM" id="Phobius"/>
    </source>
</evidence>
<evidence type="ECO:0000313" key="3">
    <source>
        <dbReference type="EMBL" id="KAF5708671.1"/>
    </source>
</evidence>
<dbReference type="SUPFAM" id="SSF55729">
    <property type="entry name" value="Acyl-CoA N-acyltransferases (Nat)"/>
    <property type="match status" value="1"/>
</dbReference>
<evidence type="ECO:0000313" key="4">
    <source>
        <dbReference type="Proteomes" id="UP000532311"/>
    </source>
</evidence>
<dbReference type="AlphaFoldDB" id="A0A8H6D8U4"/>
<keyword evidence="1" id="KW-1133">Transmembrane helix</keyword>
<feature type="transmembrane region" description="Helical" evidence="1">
    <location>
        <begin position="215"/>
        <end position="237"/>
    </location>
</feature>
<comment type="caution">
    <text evidence="3">The sequence shown here is derived from an EMBL/GenBank/DDBJ whole genome shotgun (WGS) entry which is preliminary data.</text>
</comment>
<sequence>MATYTTMEGPQHIAIRELDLRTCHPSTVVDRVGAVPVLKTSAGPCPGVRGPCRSVTMATIEAYPGHNLEHTTDHRLDLVVTNSTFRRWDYSFCSFTFFTFLRANLVLHSAMTSATSTPQFGPSVPFSSFVPPSPSPLAASTPYFGIDNDDDIEPLSLEVLDKPQDKVEGMRLVADSIAQMRQRASLNLVFHPLCLAGLSATLAAIYHFGGVTRDSGLGMTVSCGVIMSYLMGIRYLANGYISLAERLRWNWLRADDGEEDTLLAARLNEDIIGTLVLRLEPNPTSNHRRRRSLSLRGGKGVIRAWTTNLNYRGKGVGKDLLQEAVRVTKERCGKDAEVGFAQEHANSAMLLPGIFNAPFRRDEVRATRALDGILSNWDLVKKRR</sequence>
<gene>
    <name evidence="3" type="ORF">FGLOB1_6294</name>
</gene>
<evidence type="ECO:0000259" key="2">
    <source>
        <dbReference type="Pfam" id="PF00583"/>
    </source>
</evidence>
<keyword evidence="4" id="KW-1185">Reference proteome</keyword>
<feature type="transmembrane region" description="Helical" evidence="1">
    <location>
        <begin position="188"/>
        <end position="209"/>
    </location>
</feature>
<dbReference type="Proteomes" id="UP000532311">
    <property type="component" value="Unassembled WGS sequence"/>
</dbReference>
<protein>
    <submittedName>
        <fullName evidence="3">GCN5-related n-acetyltransferase (GNAT) domain-containing protein</fullName>
    </submittedName>
</protein>
<dbReference type="Pfam" id="PF00583">
    <property type="entry name" value="Acetyltransf_1"/>
    <property type="match status" value="1"/>
</dbReference>
<keyword evidence="3" id="KW-0808">Transferase</keyword>
<proteinExistence type="predicted"/>
<reference evidence="3 4" key="1">
    <citation type="submission" date="2020-05" db="EMBL/GenBank/DDBJ databases">
        <title>Identification and distribution of gene clusters putatively required for synthesis of sphingolipid metabolism inhibitors in phylogenetically diverse species of the filamentous fungus Fusarium.</title>
        <authorList>
            <person name="Kim H.-S."/>
            <person name="Busman M."/>
            <person name="Brown D.W."/>
            <person name="Divon H."/>
            <person name="Uhlig S."/>
            <person name="Proctor R.H."/>
        </authorList>
    </citation>
    <scope>NUCLEOTIDE SEQUENCE [LARGE SCALE GENOMIC DNA]</scope>
    <source>
        <strain evidence="3 4">NRRL 26131</strain>
    </source>
</reference>
<dbReference type="Gene3D" id="3.40.630.30">
    <property type="match status" value="1"/>
</dbReference>
<dbReference type="InterPro" id="IPR016181">
    <property type="entry name" value="Acyl_CoA_acyltransferase"/>
</dbReference>
<name>A0A8H6D8U4_9HYPO</name>
<keyword evidence="1" id="KW-0472">Membrane</keyword>
<keyword evidence="1" id="KW-0812">Transmembrane</keyword>
<feature type="domain" description="N-acetyltransferase" evidence="2">
    <location>
        <begin position="248"/>
        <end position="338"/>
    </location>
</feature>
<dbReference type="InterPro" id="IPR000182">
    <property type="entry name" value="GNAT_dom"/>
</dbReference>
<accession>A0A8H6D8U4</accession>
<organism evidence="3 4">
    <name type="scientific">Fusarium globosum</name>
    <dbReference type="NCBI Taxonomy" id="78864"/>
    <lineage>
        <taxon>Eukaryota</taxon>
        <taxon>Fungi</taxon>
        <taxon>Dikarya</taxon>
        <taxon>Ascomycota</taxon>
        <taxon>Pezizomycotina</taxon>
        <taxon>Sordariomycetes</taxon>
        <taxon>Hypocreomycetidae</taxon>
        <taxon>Hypocreales</taxon>
        <taxon>Nectriaceae</taxon>
        <taxon>Fusarium</taxon>
        <taxon>Fusarium fujikuroi species complex</taxon>
    </lineage>
</organism>